<evidence type="ECO:0000259" key="9">
    <source>
        <dbReference type="PROSITE" id="PS50156"/>
    </source>
</evidence>
<feature type="transmembrane region" description="Helical" evidence="8">
    <location>
        <begin position="593"/>
        <end position="621"/>
    </location>
</feature>
<evidence type="ECO:0000256" key="3">
    <source>
        <dbReference type="ARBA" id="ARBA00022475"/>
    </source>
</evidence>
<evidence type="ECO:0000256" key="8">
    <source>
        <dbReference type="SAM" id="Phobius"/>
    </source>
</evidence>
<dbReference type="Gene3D" id="1.20.1640.10">
    <property type="entry name" value="Multidrug efflux transporter AcrB transmembrane domain"/>
    <property type="match status" value="2"/>
</dbReference>
<dbReference type="Proteomes" id="UP001566476">
    <property type="component" value="Unassembled WGS sequence"/>
</dbReference>
<keyword evidence="3" id="KW-1003">Cell membrane</keyword>
<keyword evidence="6 8" id="KW-0472">Membrane</keyword>
<feature type="transmembrane region" description="Helical" evidence="8">
    <location>
        <begin position="154"/>
        <end position="171"/>
    </location>
</feature>
<dbReference type="EMBL" id="JBGGTQ010000001">
    <property type="protein sequence ID" value="MEZ0490843.1"/>
    <property type="molecule type" value="Genomic_DNA"/>
</dbReference>
<dbReference type="PANTHER" id="PTHR33406">
    <property type="entry name" value="MEMBRANE PROTEIN MJ1562-RELATED"/>
    <property type="match status" value="1"/>
</dbReference>
<keyword evidence="11" id="KW-1185">Reference proteome</keyword>
<feature type="transmembrane region" description="Helical" evidence="8">
    <location>
        <begin position="347"/>
        <end position="371"/>
    </location>
</feature>
<protein>
    <submittedName>
        <fullName evidence="10">MMPL family transporter</fullName>
    </submittedName>
</protein>
<feature type="transmembrane region" description="Helical" evidence="8">
    <location>
        <begin position="627"/>
        <end position="652"/>
    </location>
</feature>
<evidence type="ECO:0000313" key="10">
    <source>
        <dbReference type="EMBL" id="MEZ0490843.1"/>
    </source>
</evidence>
<dbReference type="PANTHER" id="PTHR33406:SF6">
    <property type="entry name" value="MEMBRANE PROTEIN YDGH-RELATED"/>
    <property type="match status" value="1"/>
</dbReference>
<evidence type="ECO:0000256" key="2">
    <source>
        <dbReference type="ARBA" id="ARBA00010157"/>
    </source>
</evidence>
<keyword evidence="5 8" id="KW-1133">Transmembrane helix</keyword>
<feature type="transmembrane region" description="Helical" evidence="8">
    <location>
        <begin position="215"/>
        <end position="236"/>
    </location>
</feature>
<dbReference type="PROSITE" id="PS50156">
    <property type="entry name" value="SSD"/>
    <property type="match status" value="2"/>
</dbReference>
<feature type="transmembrane region" description="Helical" evidence="8">
    <location>
        <begin position="257"/>
        <end position="278"/>
    </location>
</feature>
<dbReference type="SUPFAM" id="SSF82866">
    <property type="entry name" value="Multidrug efflux transporter AcrB transmembrane domain"/>
    <property type="match status" value="2"/>
</dbReference>
<evidence type="ECO:0000256" key="1">
    <source>
        <dbReference type="ARBA" id="ARBA00004651"/>
    </source>
</evidence>
<feature type="compositionally biased region" description="Polar residues" evidence="7">
    <location>
        <begin position="675"/>
        <end position="688"/>
    </location>
</feature>
<comment type="subcellular location">
    <subcellularLocation>
        <location evidence="1">Cell membrane</location>
        <topology evidence="1">Multi-pass membrane protein</topology>
    </subcellularLocation>
</comment>
<dbReference type="RefSeq" id="WP_370716887.1">
    <property type="nucleotide sequence ID" value="NZ_JBGGTQ010000001.1"/>
</dbReference>
<evidence type="ECO:0000313" key="11">
    <source>
        <dbReference type="Proteomes" id="UP001566476"/>
    </source>
</evidence>
<feature type="transmembrane region" description="Helical" evidence="8">
    <location>
        <begin position="552"/>
        <end position="572"/>
    </location>
</feature>
<gene>
    <name evidence="10" type="ORF">AB2L28_01150</name>
</gene>
<evidence type="ECO:0000256" key="6">
    <source>
        <dbReference type="ARBA" id="ARBA00023136"/>
    </source>
</evidence>
<feature type="transmembrane region" description="Helical" evidence="8">
    <location>
        <begin position="519"/>
        <end position="540"/>
    </location>
</feature>
<feature type="transmembrane region" description="Helical" evidence="8">
    <location>
        <begin position="290"/>
        <end position="312"/>
    </location>
</feature>
<dbReference type="Pfam" id="PF03176">
    <property type="entry name" value="MMPL"/>
    <property type="match status" value="2"/>
</dbReference>
<sequence length="688" mass="70608">MRFLTGRTTAWLVLLAAVAFAGLVNGVAGSAPEGTSAATGRPPASAESVRAAELAGRLPDDGQGTLLVVHSRDGGLTDADLAAASRLGRPIPSRDGEAALVTVTVPVDVPREELARTVADVRDRARQDLPPGLTVEVTGGPAFSVDIADSFSGANTRLLLVTAGVVALLLLVTYRSPVLWLVPLAVVGAADQVTTRLLELLGRLTDTPVDPSATGITSVLVFGAGTDYALLLIARYREELRREPDRRAAMRAALRGAGPAITASATTVVLALLTLQAAVLPSDRTIGRDAAIGIVVAFAFGLGVLPSALVVCGRKLFWPFVPTVGSTDTTRTGVWLRIASAVLARPVRVVVGSVVLLGIMGAGLSGASLGLSQTEQFRVSAESVDGSRTLSEHFPGAAAEPARVLVRGGDAATVQRVRTAAEGVPGVEGVTAGRSAGGTTELLARLTADPGTAAGRETVRALREAVRAADPGALVGGTEAEALDVRTASVRDLQVVAPLVVLVVLVVLIVLLRSLVAPLLLVATVLATYVAALGAAYLVFTRLAGIPALDTQVPLLSLLFLVALGVDYNIFLVTRVREETPALGTREAVRVGVAVTGGVITSAGILLAAVFAVLGVLPLIVLTQIGVVVGIGVLLDTLLVRTVLVPALFALLGHRAWWPSELDSPGAGGRHRAQTRLTASTSQDPSAP</sequence>
<feature type="domain" description="SSD" evidence="9">
    <location>
        <begin position="197"/>
        <end position="311"/>
    </location>
</feature>
<feature type="region of interest" description="Disordered" evidence="7">
    <location>
        <begin position="665"/>
        <end position="688"/>
    </location>
</feature>
<organism evidence="10 11">
    <name type="scientific">Kineococcus mangrovi</name>
    <dbReference type="NCBI Taxonomy" id="1660183"/>
    <lineage>
        <taxon>Bacteria</taxon>
        <taxon>Bacillati</taxon>
        <taxon>Actinomycetota</taxon>
        <taxon>Actinomycetes</taxon>
        <taxon>Kineosporiales</taxon>
        <taxon>Kineosporiaceae</taxon>
        <taxon>Kineococcus</taxon>
    </lineage>
</organism>
<name>A0ABV4HZF6_9ACTN</name>
<reference evidence="10 11" key="1">
    <citation type="submission" date="2024-07" db="EMBL/GenBank/DDBJ databases">
        <authorList>
            <person name="Thanompreechachai J."/>
            <person name="Duangmal K."/>
        </authorList>
    </citation>
    <scope>NUCLEOTIDE SEQUENCE [LARGE SCALE GENOMIC DNA]</scope>
    <source>
        <strain evidence="10 11">TBRC 1896</strain>
    </source>
</reference>
<evidence type="ECO:0000256" key="7">
    <source>
        <dbReference type="SAM" id="MobiDB-lite"/>
    </source>
</evidence>
<dbReference type="InterPro" id="IPR000731">
    <property type="entry name" value="SSD"/>
</dbReference>
<comment type="similarity">
    <text evidence="2">Belongs to the resistance-nodulation-cell division (RND) (TC 2.A.6) family. MmpL subfamily.</text>
</comment>
<dbReference type="InterPro" id="IPR050545">
    <property type="entry name" value="Mycobact_MmpL"/>
</dbReference>
<evidence type="ECO:0000256" key="5">
    <source>
        <dbReference type="ARBA" id="ARBA00022989"/>
    </source>
</evidence>
<proteinExistence type="inferred from homology"/>
<feature type="transmembrane region" description="Helical" evidence="8">
    <location>
        <begin position="493"/>
        <end position="512"/>
    </location>
</feature>
<comment type="caution">
    <text evidence="10">The sequence shown here is derived from an EMBL/GenBank/DDBJ whole genome shotgun (WGS) entry which is preliminary data.</text>
</comment>
<feature type="domain" description="SSD" evidence="9">
    <location>
        <begin position="522"/>
        <end position="650"/>
    </location>
</feature>
<keyword evidence="4 8" id="KW-0812">Transmembrane</keyword>
<dbReference type="InterPro" id="IPR004869">
    <property type="entry name" value="MMPL_dom"/>
</dbReference>
<accession>A0ABV4HZF6</accession>
<evidence type="ECO:0000256" key="4">
    <source>
        <dbReference type="ARBA" id="ARBA00022692"/>
    </source>
</evidence>